<comment type="caution">
    <text evidence="1">The sequence shown here is derived from an EMBL/GenBank/DDBJ whole genome shotgun (WGS) entry which is preliminary data.</text>
</comment>
<accession>A0A9P4V525</accession>
<dbReference type="AlphaFoldDB" id="A0A9P4V525"/>
<evidence type="ECO:0000313" key="2">
    <source>
        <dbReference type="Proteomes" id="UP000799444"/>
    </source>
</evidence>
<organism evidence="1 2">
    <name type="scientific">Polyplosphaeria fusca</name>
    <dbReference type="NCBI Taxonomy" id="682080"/>
    <lineage>
        <taxon>Eukaryota</taxon>
        <taxon>Fungi</taxon>
        <taxon>Dikarya</taxon>
        <taxon>Ascomycota</taxon>
        <taxon>Pezizomycotina</taxon>
        <taxon>Dothideomycetes</taxon>
        <taxon>Pleosporomycetidae</taxon>
        <taxon>Pleosporales</taxon>
        <taxon>Tetraplosphaeriaceae</taxon>
        <taxon>Polyplosphaeria</taxon>
    </lineage>
</organism>
<gene>
    <name evidence="1" type="ORF">EJ04DRAFT_142821</name>
</gene>
<proteinExistence type="predicted"/>
<keyword evidence="2" id="KW-1185">Reference proteome</keyword>
<evidence type="ECO:0000313" key="1">
    <source>
        <dbReference type="EMBL" id="KAF2736843.1"/>
    </source>
</evidence>
<reference evidence="1" key="1">
    <citation type="journal article" date="2020" name="Stud. Mycol.">
        <title>101 Dothideomycetes genomes: a test case for predicting lifestyles and emergence of pathogens.</title>
        <authorList>
            <person name="Haridas S."/>
            <person name="Albert R."/>
            <person name="Binder M."/>
            <person name="Bloem J."/>
            <person name="Labutti K."/>
            <person name="Salamov A."/>
            <person name="Andreopoulos B."/>
            <person name="Baker S."/>
            <person name="Barry K."/>
            <person name="Bills G."/>
            <person name="Bluhm B."/>
            <person name="Cannon C."/>
            <person name="Castanera R."/>
            <person name="Culley D."/>
            <person name="Daum C."/>
            <person name="Ezra D."/>
            <person name="Gonzalez J."/>
            <person name="Henrissat B."/>
            <person name="Kuo A."/>
            <person name="Liang C."/>
            <person name="Lipzen A."/>
            <person name="Lutzoni F."/>
            <person name="Magnuson J."/>
            <person name="Mondo S."/>
            <person name="Nolan M."/>
            <person name="Ohm R."/>
            <person name="Pangilinan J."/>
            <person name="Park H.-J."/>
            <person name="Ramirez L."/>
            <person name="Alfaro M."/>
            <person name="Sun H."/>
            <person name="Tritt A."/>
            <person name="Yoshinaga Y."/>
            <person name="Zwiers L.-H."/>
            <person name="Turgeon B."/>
            <person name="Goodwin S."/>
            <person name="Spatafora J."/>
            <person name="Crous P."/>
            <person name="Grigoriev I."/>
        </authorList>
    </citation>
    <scope>NUCLEOTIDE SEQUENCE</scope>
    <source>
        <strain evidence="1">CBS 125425</strain>
    </source>
</reference>
<protein>
    <submittedName>
        <fullName evidence="1">Uncharacterized protein</fullName>
    </submittedName>
</protein>
<name>A0A9P4V525_9PLEO</name>
<dbReference type="Proteomes" id="UP000799444">
    <property type="component" value="Unassembled WGS sequence"/>
</dbReference>
<sequence>MPISTSRFIKRQCRPADILQADRVNPTFRVNSRIFPPVSWHWHRIRPHHYVGRICIPLTPMWEREPGTETDASLETATPTCTTTVGSYISLHIQDRATTAARTLGASARLIRPLPLESGRFEITTGPCQAAELSEHDLKRLRTLKDAAELE</sequence>
<dbReference type="EMBL" id="ML996121">
    <property type="protein sequence ID" value="KAF2736843.1"/>
    <property type="molecule type" value="Genomic_DNA"/>
</dbReference>